<dbReference type="STRING" id="243090.RB12506"/>
<dbReference type="InterPro" id="IPR036513">
    <property type="entry name" value="STAS_dom_sf"/>
</dbReference>
<dbReference type="EnsemblBacteria" id="CAD77628">
    <property type="protein sequence ID" value="CAD77628"/>
    <property type="gene ID" value="RB12506"/>
</dbReference>
<dbReference type="FunFam" id="3.30.750.24:FF:000062">
    <property type="entry name" value="Anti-anti-sigma regulatory factor (Antagonist of anti-sigma factor)"/>
    <property type="match status" value="1"/>
</dbReference>
<dbReference type="AlphaFoldDB" id="Q7UII6"/>
<reference evidence="2 3" key="1">
    <citation type="journal article" date="2003" name="Proc. Natl. Acad. Sci. U.S.A.">
        <title>Complete genome sequence of the marine planctomycete Pirellula sp. strain 1.</title>
        <authorList>
            <person name="Gloeckner F.O."/>
            <person name="Kube M."/>
            <person name="Bauer M."/>
            <person name="Teeling H."/>
            <person name="Lombardot T."/>
            <person name="Ludwig W."/>
            <person name="Gade D."/>
            <person name="Beck A."/>
            <person name="Borzym K."/>
            <person name="Heitmann K."/>
            <person name="Rabus R."/>
            <person name="Schlesner H."/>
            <person name="Amann R."/>
            <person name="Reinhardt R."/>
        </authorList>
    </citation>
    <scope>NUCLEOTIDE SEQUENCE [LARGE SCALE GENOMIC DNA]</scope>
    <source>
        <strain evidence="3">DSM 10527 / NCIMB 13988 / SH1</strain>
    </source>
</reference>
<dbReference type="PANTHER" id="PTHR33495:SF2">
    <property type="entry name" value="ANTI-SIGMA FACTOR ANTAGONIST TM_1081-RELATED"/>
    <property type="match status" value="1"/>
</dbReference>
<proteinExistence type="predicted"/>
<dbReference type="OrthoDB" id="287590at2"/>
<accession>Q7UII6</accession>
<sequence length="145" mass="15908">MGGNRCPNASCISSCRSEQTHMSAITEQMQGEVLIVGFTDNALRDAQRIEVVGREMQEIVPQAIHKKMLIDFSGLAFMSSAMINKLILLNKSCKAQGVALKFCNVSPLVMEVFRIVNLGKLIDIQGDQEVAVASFDKKGWFGGKK</sequence>
<dbReference type="Gene3D" id="3.30.750.24">
    <property type="entry name" value="STAS domain"/>
    <property type="match status" value="1"/>
</dbReference>
<keyword evidence="3" id="KW-1185">Reference proteome</keyword>
<protein>
    <submittedName>
        <fullName evidence="2">Probable anti-anti-sigma regulatory factor (Antagonist of anti-sigma factor)</fullName>
    </submittedName>
</protein>
<evidence type="ECO:0000313" key="2">
    <source>
        <dbReference type="EMBL" id="CAD77628.1"/>
    </source>
</evidence>
<dbReference type="KEGG" id="rba:RB12506"/>
<gene>
    <name evidence="2" type="ordered locus">RB12506</name>
</gene>
<dbReference type="GO" id="GO:0043856">
    <property type="term" value="F:anti-sigma factor antagonist activity"/>
    <property type="evidence" value="ECO:0000318"/>
    <property type="project" value="GO_Central"/>
</dbReference>
<dbReference type="InParanoid" id="Q7UII6"/>
<dbReference type="eggNOG" id="COG1366">
    <property type="taxonomic scope" value="Bacteria"/>
</dbReference>
<dbReference type="EMBL" id="BX294155">
    <property type="protein sequence ID" value="CAD77628.1"/>
    <property type="molecule type" value="Genomic_DNA"/>
</dbReference>
<dbReference type="HOGENOM" id="CLU_115403_6_3_0"/>
<name>Q7UII6_RHOBA</name>
<dbReference type="PROSITE" id="PS50801">
    <property type="entry name" value="STAS"/>
    <property type="match status" value="1"/>
</dbReference>
<evidence type="ECO:0000313" key="3">
    <source>
        <dbReference type="Proteomes" id="UP000001025"/>
    </source>
</evidence>
<evidence type="ECO:0000259" key="1">
    <source>
        <dbReference type="PROSITE" id="PS50801"/>
    </source>
</evidence>
<feature type="domain" description="STAS" evidence="1">
    <location>
        <begin position="56"/>
        <end position="135"/>
    </location>
</feature>
<dbReference type="SUPFAM" id="SSF52091">
    <property type="entry name" value="SpoIIaa-like"/>
    <property type="match status" value="1"/>
</dbReference>
<organism evidence="2 3">
    <name type="scientific">Rhodopirellula baltica (strain DSM 10527 / NCIMB 13988 / SH1)</name>
    <dbReference type="NCBI Taxonomy" id="243090"/>
    <lineage>
        <taxon>Bacteria</taxon>
        <taxon>Pseudomonadati</taxon>
        <taxon>Planctomycetota</taxon>
        <taxon>Planctomycetia</taxon>
        <taxon>Pirellulales</taxon>
        <taxon>Pirellulaceae</taxon>
        <taxon>Rhodopirellula</taxon>
    </lineage>
</organism>
<dbReference type="Pfam" id="PF01740">
    <property type="entry name" value="STAS"/>
    <property type="match status" value="1"/>
</dbReference>
<dbReference type="PATRIC" id="fig|243090.15.peg.6054"/>
<dbReference type="InterPro" id="IPR002645">
    <property type="entry name" value="STAS_dom"/>
</dbReference>
<dbReference type="CDD" id="cd07043">
    <property type="entry name" value="STAS_anti-anti-sigma_factors"/>
    <property type="match status" value="1"/>
</dbReference>
<dbReference type="PANTHER" id="PTHR33495">
    <property type="entry name" value="ANTI-SIGMA FACTOR ANTAGONIST TM_1081-RELATED-RELATED"/>
    <property type="match status" value="1"/>
</dbReference>
<dbReference type="Proteomes" id="UP000001025">
    <property type="component" value="Chromosome"/>
</dbReference>